<feature type="domain" description="Leucine-binding protein" evidence="5">
    <location>
        <begin position="63"/>
        <end position="399"/>
    </location>
</feature>
<dbReference type="Gene3D" id="3.40.50.2300">
    <property type="match status" value="2"/>
</dbReference>
<dbReference type="PANTHER" id="PTHR30483:SF37">
    <property type="entry name" value="ABC TRANSPORTER SUBSTRATE-BINDING PROTEIN"/>
    <property type="match status" value="1"/>
</dbReference>
<accession>A0AA35CND7</accession>
<evidence type="ECO:0000256" key="3">
    <source>
        <dbReference type="SAM" id="MobiDB-lite"/>
    </source>
</evidence>
<dbReference type="PROSITE" id="PS51257">
    <property type="entry name" value="PROKAR_LIPOPROTEIN"/>
    <property type="match status" value="1"/>
</dbReference>
<feature type="compositionally biased region" description="Low complexity" evidence="3">
    <location>
        <begin position="31"/>
        <end position="49"/>
    </location>
</feature>
<dbReference type="PANTHER" id="PTHR30483">
    <property type="entry name" value="LEUCINE-SPECIFIC-BINDING PROTEIN"/>
    <property type="match status" value="1"/>
</dbReference>
<dbReference type="Proteomes" id="UP001163687">
    <property type="component" value="Chromosome"/>
</dbReference>
<feature type="region of interest" description="Disordered" evidence="3">
    <location>
        <begin position="30"/>
        <end position="59"/>
    </location>
</feature>
<dbReference type="EMBL" id="AP025628">
    <property type="protein sequence ID" value="BDG60490.1"/>
    <property type="molecule type" value="Genomic_DNA"/>
</dbReference>
<gene>
    <name evidence="6" type="ORF">caldi_15800</name>
</gene>
<comment type="similarity">
    <text evidence="1">Belongs to the leucine-binding protein family.</text>
</comment>
<dbReference type="SUPFAM" id="SSF53822">
    <property type="entry name" value="Periplasmic binding protein-like I"/>
    <property type="match status" value="1"/>
</dbReference>
<keyword evidence="7" id="KW-1185">Reference proteome</keyword>
<dbReference type="KEGG" id="cmic:caldi_15800"/>
<dbReference type="InterPro" id="IPR051010">
    <property type="entry name" value="BCAA_transport"/>
</dbReference>
<dbReference type="CDD" id="cd06330">
    <property type="entry name" value="PBP1_As_SBP-like"/>
    <property type="match status" value="1"/>
</dbReference>
<feature type="signal peptide" evidence="4">
    <location>
        <begin position="1"/>
        <end position="22"/>
    </location>
</feature>
<reference evidence="6" key="1">
    <citation type="submission" date="2022-03" db="EMBL/GenBank/DDBJ databases">
        <title>Complete genome sequence of Caldinitratiruptor microaerophilus.</title>
        <authorList>
            <person name="Mukaiyama R."/>
            <person name="Nishiyama T."/>
            <person name="Ueda K."/>
        </authorList>
    </citation>
    <scope>NUCLEOTIDE SEQUENCE</scope>
    <source>
        <strain evidence="6">JCM 16183</strain>
    </source>
</reference>
<dbReference type="RefSeq" id="WP_264844511.1">
    <property type="nucleotide sequence ID" value="NZ_AP025628.1"/>
</dbReference>
<evidence type="ECO:0000256" key="2">
    <source>
        <dbReference type="ARBA" id="ARBA00022729"/>
    </source>
</evidence>
<evidence type="ECO:0000259" key="5">
    <source>
        <dbReference type="Pfam" id="PF13458"/>
    </source>
</evidence>
<sequence length="435" mass="47189">MSRTGLTRRLALVLALGLVALAAGCGGQGAGTSSQPAGGAQQQPAAAQPSGGGAGGGQQQAQPIKIGALYILSGRLALYGKAGSQGLQFAAEEINKQGGILGRPVEVKVIDEQGKPDVAAQEARRLILDEKVDALIGVDSSSSVLNVAQVVGELKKPLLVTHAATPKLVGEAWNPYVFRVNNDARMDAWAAAALAAKLPYKRWANIGPDYEFGRVSWQDFITRLKQLKPDVEVVGEAWPPFNAPDYTSHITSILNAQPEAVFSVIWGGDLVTFIRQAKGFGFFDKVKLFVDPVGASLSVLVPLGKDMPENLLVSTRYWFLYPETERNKNFVKAYYERFKEYPDYVAQEGYAALYMYKAAVEKAGTTDADAVVKALEGLSFDAPEGKKTIRPEDHQVFEDLVWGYTKHTDQYPFAILDRITVVPAADVTYPPQNKR</sequence>
<evidence type="ECO:0000313" key="7">
    <source>
        <dbReference type="Proteomes" id="UP001163687"/>
    </source>
</evidence>
<evidence type="ECO:0000256" key="1">
    <source>
        <dbReference type="ARBA" id="ARBA00010062"/>
    </source>
</evidence>
<evidence type="ECO:0000256" key="4">
    <source>
        <dbReference type="SAM" id="SignalP"/>
    </source>
</evidence>
<dbReference type="InterPro" id="IPR028081">
    <property type="entry name" value="Leu-bd"/>
</dbReference>
<organism evidence="6 7">
    <name type="scientific">Caldinitratiruptor microaerophilus</name>
    <dbReference type="NCBI Taxonomy" id="671077"/>
    <lineage>
        <taxon>Bacteria</taxon>
        <taxon>Bacillati</taxon>
        <taxon>Bacillota</taxon>
        <taxon>Clostridia</taxon>
        <taxon>Eubacteriales</taxon>
        <taxon>Symbiobacteriaceae</taxon>
        <taxon>Caldinitratiruptor</taxon>
    </lineage>
</organism>
<dbReference type="AlphaFoldDB" id="A0AA35CND7"/>
<dbReference type="InterPro" id="IPR028082">
    <property type="entry name" value="Peripla_BP_I"/>
</dbReference>
<dbReference type="Pfam" id="PF13458">
    <property type="entry name" value="Peripla_BP_6"/>
    <property type="match status" value="1"/>
</dbReference>
<keyword evidence="2 4" id="KW-0732">Signal</keyword>
<protein>
    <submittedName>
        <fullName evidence="6">ABC transporter substrate-binding protein</fullName>
    </submittedName>
</protein>
<evidence type="ECO:0000313" key="6">
    <source>
        <dbReference type="EMBL" id="BDG60490.1"/>
    </source>
</evidence>
<feature type="chain" id="PRO_5041288679" evidence="4">
    <location>
        <begin position="23"/>
        <end position="435"/>
    </location>
</feature>
<proteinExistence type="inferred from homology"/>
<name>A0AA35CND7_9FIRM</name>